<reference evidence="8" key="1">
    <citation type="journal article" date="2014" name="Front. Microbiol.">
        <title>High frequency of phylogenetically diverse reductive dehalogenase-homologous genes in deep subseafloor sedimentary metagenomes.</title>
        <authorList>
            <person name="Kawai M."/>
            <person name="Futagami T."/>
            <person name="Toyoda A."/>
            <person name="Takaki Y."/>
            <person name="Nishi S."/>
            <person name="Hori S."/>
            <person name="Arai W."/>
            <person name="Tsubouchi T."/>
            <person name="Morono Y."/>
            <person name="Uchiyama I."/>
            <person name="Ito T."/>
            <person name="Fujiyama A."/>
            <person name="Inagaki F."/>
            <person name="Takami H."/>
        </authorList>
    </citation>
    <scope>NUCLEOTIDE SEQUENCE</scope>
    <source>
        <strain evidence="8">Expedition CK06-06</strain>
    </source>
</reference>
<feature type="non-terminal residue" evidence="8">
    <location>
        <position position="1"/>
    </location>
</feature>
<dbReference type="GO" id="GO:0005524">
    <property type="term" value="F:ATP binding"/>
    <property type="evidence" value="ECO:0007669"/>
    <property type="project" value="UniProtKB-KW"/>
</dbReference>
<organism evidence="8">
    <name type="scientific">marine sediment metagenome</name>
    <dbReference type="NCBI Taxonomy" id="412755"/>
    <lineage>
        <taxon>unclassified sequences</taxon>
        <taxon>metagenomes</taxon>
        <taxon>ecological metagenomes</taxon>
    </lineage>
</organism>
<keyword evidence="6" id="KW-0406">Ion transport</keyword>
<keyword evidence="3" id="KW-0547">Nucleotide-binding</keyword>
<feature type="domain" description="ATP synthase A/B type C-terminal" evidence="7">
    <location>
        <begin position="32"/>
        <end position="125"/>
    </location>
</feature>
<dbReference type="PANTHER" id="PTHR43607">
    <property type="entry name" value="V-TYPE PROTON ATPASE CATALYTIC SUBUNIT A"/>
    <property type="match status" value="1"/>
</dbReference>
<dbReference type="InterPro" id="IPR024034">
    <property type="entry name" value="ATPase_F1/V1_b/a_C"/>
</dbReference>
<keyword evidence="5" id="KW-1278">Translocase</keyword>
<dbReference type="Gene3D" id="1.10.1140.10">
    <property type="entry name" value="Bovine Mitochondrial F1-atpase, Atp Synthase Beta Chain, Chain D, domain 3"/>
    <property type="match status" value="1"/>
</dbReference>
<protein>
    <recommendedName>
        <fullName evidence="7">ATP synthase A/B type C-terminal domain-containing protein</fullName>
    </recommendedName>
</protein>
<dbReference type="PANTHER" id="PTHR43607:SF1">
    <property type="entry name" value="H(+)-TRANSPORTING TWO-SECTOR ATPASE"/>
    <property type="match status" value="1"/>
</dbReference>
<evidence type="ECO:0000256" key="1">
    <source>
        <dbReference type="ARBA" id="ARBA00008936"/>
    </source>
</evidence>
<dbReference type="CDD" id="cd18111">
    <property type="entry name" value="ATP-synt_V_A-type_alpha_C"/>
    <property type="match status" value="1"/>
</dbReference>
<dbReference type="GO" id="GO:0046034">
    <property type="term" value="P:ATP metabolic process"/>
    <property type="evidence" value="ECO:0007669"/>
    <property type="project" value="InterPro"/>
</dbReference>
<dbReference type="EMBL" id="BARU01028686">
    <property type="protein sequence ID" value="GAH73487.1"/>
    <property type="molecule type" value="Genomic_DNA"/>
</dbReference>
<gene>
    <name evidence="8" type="ORF">S03H2_45751</name>
</gene>
<evidence type="ECO:0000256" key="3">
    <source>
        <dbReference type="ARBA" id="ARBA00022741"/>
    </source>
</evidence>
<dbReference type="Pfam" id="PF22919">
    <property type="entry name" value="ATP-synt_VA_C"/>
    <property type="match status" value="1"/>
</dbReference>
<name>X1HVM4_9ZZZZ</name>
<dbReference type="AlphaFoldDB" id="X1HVM4"/>
<evidence type="ECO:0000256" key="4">
    <source>
        <dbReference type="ARBA" id="ARBA00022840"/>
    </source>
</evidence>
<evidence type="ECO:0000313" key="8">
    <source>
        <dbReference type="EMBL" id="GAH73487.1"/>
    </source>
</evidence>
<dbReference type="GO" id="GO:0046961">
    <property type="term" value="F:proton-transporting ATPase activity, rotational mechanism"/>
    <property type="evidence" value="ECO:0007669"/>
    <property type="project" value="InterPro"/>
</dbReference>
<comment type="similarity">
    <text evidence="1">Belongs to the ATPase alpha/beta chains family.</text>
</comment>
<dbReference type="SUPFAM" id="SSF47917">
    <property type="entry name" value="C-terminal domain of alpha and beta subunits of F1 ATP synthase"/>
    <property type="match status" value="1"/>
</dbReference>
<comment type="caution">
    <text evidence="8">The sequence shown here is derived from an EMBL/GenBank/DDBJ whole genome shotgun (WGS) entry which is preliminary data.</text>
</comment>
<keyword evidence="2" id="KW-0813">Transport</keyword>
<proteinExistence type="inferred from homology"/>
<evidence type="ECO:0000256" key="5">
    <source>
        <dbReference type="ARBA" id="ARBA00022967"/>
    </source>
</evidence>
<keyword evidence="4" id="KW-0067">ATP-binding</keyword>
<evidence type="ECO:0000259" key="7">
    <source>
        <dbReference type="Pfam" id="PF22919"/>
    </source>
</evidence>
<dbReference type="InterPro" id="IPR055190">
    <property type="entry name" value="ATP-synt_VA_C"/>
</dbReference>
<accession>X1HVM4</accession>
<evidence type="ECO:0000256" key="6">
    <source>
        <dbReference type="ARBA" id="ARBA00023065"/>
    </source>
</evidence>
<sequence>SLEDRLAYQRHFPAISWLNSYSLYIDDVSEEMNTTIAKDFTDLTKEAMRLLEQEAELQEIVRLIGVDALSPEDRLILEGAKSIREDFLHQNAFHELDTYASLEKQYKMLAVCLFNYNKAKEALSRGAAFNDIVKMKVREKISRMRYLPESELSIIDRLQDEVTEEFKKLANPGGRNDKGIQQHS</sequence>
<dbReference type="InterPro" id="IPR022878">
    <property type="entry name" value="V-ATPase_asu"/>
</dbReference>
<evidence type="ECO:0000256" key="2">
    <source>
        <dbReference type="ARBA" id="ARBA00022448"/>
    </source>
</evidence>